<dbReference type="InterPro" id="IPR036010">
    <property type="entry name" value="2Fe-2S_ferredoxin-like_sf"/>
</dbReference>
<evidence type="ECO:0000259" key="1">
    <source>
        <dbReference type="Pfam" id="PF00111"/>
    </source>
</evidence>
<comment type="caution">
    <text evidence="2">The sequence shown here is derived from an EMBL/GenBank/DDBJ whole genome shotgun (WGS) entry which is preliminary data.</text>
</comment>
<dbReference type="PANTHER" id="PTHR30212:SF2">
    <property type="entry name" value="PROTEIN YIIM"/>
    <property type="match status" value="1"/>
</dbReference>
<gene>
    <name evidence="2" type="ORF">QEH59_15800</name>
</gene>
<proteinExistence type="predicted"/>
<dbReference type="InterPro" id="IPR001041">
    <property type="entry name" value="2Fe-2S_ferredoxin-type"/>
</dbReference>
<dbReference type="InterPro" id="IPR012675">
    <property type="entry name" value="Beta-grasp_dom_sf"/>
</dbReference>
<dbReference type="Proteomes" id="UP001243717">
    <property type="component" value="Unassembled WGS sequence"/>
</dbReference>
<keyword evidence="3" id="KW-1185">Reference proteome</keyword>
<organism evidence="2 3">
    <name type="scientific">Thalassobacterium sedimentorum</name>
    <dbReference type="NCBI Taxonomy" id="3041258"/>
    <lineage>
        <taxon>Bacteria</taxon>
        <taxon>Pseudomonadati</taxon>
        <taxon>Verrucomicrobiota</taxon>
        <taxon>Opitutia</taxon>
        <taxon>Puniceicoccales</taxon>
        <taxon>Coraliomargaritaceae</taxon>
        <taxon>Thalassobacterium</taxon>
    </lineage>
</organism>
<dbReference type="Gene3D" id="3.10.20.30">
    <property type="match status" value="1"/>
</dbReference>
<dbReference type="EMBL" id="JARXIC010000037">
    <property type="protein sequence ID" value="MDQ8195898.1"/>
    <property type="molecule type" value="Genomic_DNA"/>
</dbReference>
<evidence type="ECO:0000313" key="3">
    <source>
        <dbReference type="Proteomes" id="UP001243717"/>
    </source>
</evidence>
<protein>
    <submittedName>
        <fullName evidence="2">2Fe-2S iron-sulfur cluster-binding protein</fullName>
    </submittedName>
</protein>
<dbReference type="Pfam" id="PF00111">
    <property type="entry name" value="Fer2"/>
    <property type="match status" value="1"/>
</dbReference>
<dbReference type="PANTHER" id="PTHR30212">
    <property type="entry name" value="PROTEIN YIIM"/>
    <property type="match status" value="1"/>
</dbReference>
<accession>A0ABU1AM84</accession>
<dbReference type="InterPro" id="IPR006058">
    <property type="entry name" value="2Fe2S_fd_BS"/>
</dbReference>
<feature type="domain" description="2Fe-2S ferredoxin-type" evidence="1">
    <location>
        <begin position="8"/>
        <end position="77"/>
    </location>
</feature>
<evidence type="ECO:0000313" key="2">
    <source>
        <dbReference type="EMBL" id="MDQ8195898.1"/>
    </source>
</evidence>
<reference evidence="2 3" key="1">
    <citation type="submission" date="2023-04" db="EMBL/GenBank/DDBJ databases">
        <title>A novel bacteria isolated from coastal sediment.</title>
        <authorList>
            <person name="Liu X.-J."/>
            <person name="Du Z.-J."/>
        </authorList>
    </citation>
    <scope>NUCLEOTIDE SEQUENCE [LARGE SCALE GENOMIC DNA]</scope>
    <source>
        <strain evidence="2 3">SDUM461004</strain>
    </source>
</reference>
<name>A0ABU1AM84_9BACT</name>
<sequence>MANIIFQKSGVTAPWTGDEESILELGEVHDLDLDYGCRMGNCTACQQPLLSGEVEYPMGHTAEPDDDHVLICCCQPKGDADVVIDA</sequence>
<dbReference type="RefSeq" id="WP_308952420.1">
    <property type="nucleotide sequence ID" value="NZ_JARXIC010000037.1"/>
</dbReference>
<dbReference type="InterPro" id="IPR052353">
    <property type="entry name" value="Benzoxazolinone_Detox_Enz"/>
</dbReference>
<dbReference type="SUPFAM" id="SSF54292">
    <property type="entry name" value="2Fe-2S ferredoxin-like"/>
    <property type="match status" value="1"/>
</dbReference>
<dbReference type="CDD" id="cd00207">
    <property type="entry name" value="fer2"/>
    <property type="match status" value="1"/>
</dbReference>
<dbReference type="PROSITE" id="PS00197">
    <property type="entry name" value="2FE2S_FER_1"/>
    <property type="match status" value="1"/>
</dbReference>